<dbReference type="Pfam" id="PF22752">
    <property type="entry name" value="DUF488-N3i"/>
    <property type="match status" value="1"/>
</dbReference>
<dbReference type="PANTHER" id="PTHR36849:SF1">
    <property type="entry name" value="CYTOPLASMIC PROTEIN"/>
    <property type="match status" value="1"/>
</dbReference>
<proteinExistence type="predicted"/>
<dbReference type="PANTHER" id="PTHR36849">
    <property type="entry name" value="CYTOPLASMIC PROTEIN-RELATED"/>
    <property type="match status" value="1"/>
</dbReference>
<protein>
    <submittedName>
        <fullName evidence="1">Uncharacterized conserved protein</fullName>
    </submittedName>
</protein>
<sequence length="88" mass="10483">MEIQIKRIYEPPSPLDGYRVLIDRIWPRGVKKNGAKLDEWNKDIAPSTELRKWFGHIPERFDEFSLRYQTELDSQKNDLLRLGNIAQK</sequence>
<organism evidence="1 2">
    <name type="scientific">Sphingobacterium mizutaii</name>
    <dbReference type="NCBI Taxonomy" id="1010"/>
    <lineage>
        <taxon>Bacteria</taxon>
        <taxon>Pseudomonadati</taxon>
        <taxon>Bacteroidota</taxon>
        <taxon>Sphingobacteriia</taxon>
        <taxon>Sphingobacteriales</taxon>
        <taxon>Sphingobacteriaceae</taxon>
        <taxon>Sphingobacterium</taxon>
    </lineage>
</organism>
<evidence type="ECO:0000313" key="2">
    <source>
        <dbReference type="Proteomes" id="UP000215355"/>
    </source>
</evidence>
<dbReference type="InterPro" id="IPR052552">
    <property type="entry name" value="YeaO-like"/>
</dbReference>
<gene>
    <name evidence="1" type="ORF">SAMEA4412673_03701</name>
</gene>
<name>A0AAJ5C1V1_9SPHI</name>
<evidence type="ECO:0000313" key="1">
    <source>
        <dbReference type="EMBL" id="SNV61394.1"/>
    </source>
</evidence>
<dbReference type="RefSeq" id="WP_169919023.1">
    <property type="nucleotide sequence ID" value="NZ_FNGK01000004.1"/>
</dbReference>
<dbReference type="EMBL" id="LT906468">
    <property type="protein sequence ID" value="SNV61394.1"/>
    <property type="molecule type" value="Genomic_DNA"/>
</dbReference>
<reference evidence="1 2" key="1">
    <citation type="submission" date="2017-06" db="EMBL/GenBank/DDBJ databases">
        <authorList>
            <consortium name="Pathogen Informatics"/>
        </authorList>
    </citation>
    <scope>NUCLEOTIDE SEQUENCE [LARGE SCALE GENOMIC DNA]</scope>
    <source>
        <strain evidence="1 2">NCTC12149</strain>
    </source>
</reference>
<dbReference type="Proteomes" id="UP000215355">
    <property type="component" value="Chromosome 1"/>
</dbReference>
<accession>A0AAJ5C1V1</accession>
<dbReference type="AlphaFoldDB" id="A0AAJ5C1V1"/>
<dbReference type="KEGG" id="smiz:4412673_03701"/>